<dbReference type="EMBL" id="BMDD01000004">
    <property type="protein sequence ID" value="GGH82412.1"/>
    <property type="molecule type" value="Genomic_DNA"/>
</dbReference>
<evidence type="ECO:0008006" key="4">
    <source>
        <dbReference type="Google" id="ProtNLM"/>
    </source>
</evidence>
<protein>
    <recommendedName>
        <fullName evidence="4">DUF3221 domain-containing protein</fullName>
    </recommendedName>
</protein>
<dbReference type="InterPro" id="IPR021598">
    <property type="entry name" value="DUF3221"/>
</dbReference>
<comment type="caution">
    <text evidence="2">The sequence shown here is derived from an EMBL/GenBank/DDBJ whole genome shotgun (WGS) entry which is preliminary data.</text>
</comment>
<feature type="region of interest" description="Disordered" evidence="1">
    <location>
        <begin position="66"/>
        <end position="102"/>
    </location>
</feature>
<name>A0ABQ1ZZA6_9BACL</name>
<sequence>MPNTKFADAKTLTKNGTRKGKAATLCLWVLVVGLVLSGCGQKPVDTQTGAANAEEPAKTAEPLIADCNLPPDPNPDDSEPDGAIDKTEKSQPSDTPSYPGTIGYVVKKEGSNILVVSPEGRKLGSGTGDGDYYEATWFGAAPEEIQVGMKVEAWAVRGQVEDSYPGQAGAEKVEVQNGGILHGANLSEAEVVREAIEQLEPSDYSFFIVRAAEYHPDEDAWTVELLDEQRELVRIKIEDRAA</sequence>
<proteinExistence type="predicted"/>
<evidence type="ECO:0000313" key="3">
    <source>
        <dbReference type="Proteomes" id="UP000605427"/>
    </source>
</evidence>
<keyword evidence="3" id="KW-1185">Reference proteome</keyword>
<accession>A0ABQ1ZZA6</accession>
<reference evidence="3" key="1">
    <citation type="journal article" date="2019" name="Int. J. Syst. Evol. Microbiol.">
        <title>The Global Catalogue of Microorganisms (GCM) 10K type strain sequencing project: providing services to taxonomists for standard genome sequencing and annotation.</title>
        <authorList>
            <consortium name="The Broad Institute Genomics Platform"/>
            <consortium name="The Broad Institute Genome Sequencing Center for Infectious Disease"/>
            <person name="Wu L."/>
            <person name="Ma J."/>
        </authorList>
    </citation>
    <scope>NUCLEOTIDE SEQUENCE [LARGE SCALE GENOMIC DNA]</scope>
    <source>
        <strain evidence="3">CCM 8702</strain>
    </source>
</reference>
<dbReference type="RefSeq" id="WP_172245620.1">
    <property type="nucleotide sequence ID" value="NZ_BMDD01000004.1"/>
</dbReference>
<organism evidence="2 3">
    <name type="scientific">Saccharibacillus endophyticus</name>
    <dbReference type="NCBI Taxonomy" id="2060666"/>
    <lineage>
        <taxon>Bacteria</taxon>
        <taxon>Bacillati</taxon>
        <taxon>Bacillota</taxon>
        <taxon>Bacilli</taxon>
        <taxon>Bacillales</taxon>
        <taxon>Paenibacillaceae</taxon>
        <taxon>Saccharibacillus</taxon>
    </lineage>
</organism>
<evidence type="ECO:0000313" key="2">
    <source>
        <dbReference type="EMBL" id="GGH82412.1"/>
    </source>
</evidence>
<evidence type="ECO:0000256" key="1">
    <source>
        <dbReference type="SAM" id="MobiDB-lite"/>
    </source>
</evidence>
<gene>
    <name evidence="2" type="ORF">GCM10007362_33690</name>
</gene>
<dbReference type="Proteomes" id="UP000605427">
    <property type="component" value="Unassembled WGS sequence"/>
</dbReference>
<dbReference type="Pfam" id="PF11518">
    <property type="entry name" value="DUF3221"/>
    <property type="match status" value="1"/>
</dbReference>